<dbReference type="Proteomes" id="UP000807716">
    <property type="component" value="Unassembled WGS sequence"/>
</dbReference>
<dbReference type="EMBL" id="JAAAJB010000222">
    <property type="protein sequence ID" value="KAG0261291.1"/>
    <property type="molecule type" value="Genomic_DNA"/>
</dbReference>
<evidence type="ECO:0000313" key="8">
    <source>
        <dbReference type="EMBL" id="KAG0261291.1"/>
    </source>
</evidence>
<protein>
    <recommendedName>
        <fullName evidence="7">rRNA adenine N(6)-methyltransferase</fullName>
        <ecNumber evidence="7">2.1.1.-</ecNumber>
    </recommendedName>
</protein>
<dbReference type="PANTHER" id="PTHR11727:SF17">
    <property type="entry name" value="DIMETHYLADENOSINE TRANSFERASE 1, MITOCHONDRIAL"/>
    <property type="match status" value="1"/>
</dbReference>
<dbReference type="GO" id="GO:0006391">
    <property type="term" value="P:transcription initiation at mitochondrial promoter"/>
    <property type="evidence" value="ECO:0007669"/>
    <property type="project" value="TreeGrafter"/>
</dbReference>
<evidence type="ECO:0000256" key="2">
    <source>
        <dbReference type="ARBA" id="ARBA00022603"/>
    </source>
</evidence>
<dbReference type="SUPFAM" id="SSF53335">
    <property type="entry name" value="S-adenosyl-L-methionine-dependent methyltransferases"/>
    <property type="match status" value="1"/>
</dbReference>
<dbReference type="GO" id="GO:0005759">
    <property type="term" value="C:mitochondrial matrix"/>
    <property type="evidence" value="ECO:0007669"/>
    <property type="project" value="TreeGrafter"/>
</dbReference>
<dbReference type="InterPro" id="IPR001737">
    <property type="entry name" value="KsgA/Erm"/>
</dbReference>
<evidence type="ECO:0000256" key="7">
    <source>
        <dbReference type="RuleBase" id="RU362106"/>
    </source>
</evidence>
<keyword evidence="5" id="KW-0694">RNA-binding</keyword>
<comment type="subcellular location">
    <subcellularLocation>
        <location evidence="1">Mitochondrion</location>
    </subcellularLocation>
</comment>
<dbReference type="InterPro" id="IPR029063">
    <property type="entry name" value="SAM-dependent_MTases_sf"/>
</dbReference>
<dbReference type="GO" id="GO:0003723">
    <property type="term" value="F:RNA binding"/>
    <property type="evidence" value="ECO:0007669"/>
    <property type="project" value="UniProtKB-KW"/>
</dbReference>
<dbReference type="AlphaFoldDB" id="A0A9P6Q9Q3"/>
<keyword evidence="7" id="KW-0698">rRNA processing</keyword>
<dbReference type="PANTHER" id="PTHR11727">
    <property type="entry name" value="DIMETHYLADENOSINE TRANSFERASE"/>
    <property type="match status" value="1"/>
</dbReference>
<keyword evidence="4 7" id="KW-0949">S-adenosyl-L-methionine</keyword>
<dbReference type="InterPro" id="IPR023165">
    <property type="entry name" value="rRNA_Ade_diMease-like_C"/>
</dbReference>
<dbReference type="Gene3D" id="3.40.50.150">
    <property type="entry name" value="Vaccinia Virus protein VP39"/>
    <property type="match status" value="1"/>
</dbReference>
<gene>
    <name evidence="8" type="primary">MTF1</name>
    <name evidence="8" type="ORF">DFQ27_003078</name>
</gene>
<dbReference type="Gene3D" id="1.10.8.100">
    <property type="entry name" value="Ribosomal RNA adenine dimethylase-like, domain 2"/>
    <property type="match status" value="1"/>
</dbReference>
<keyword evidence="9" id="KW-1185">Reference proteome</keyword>
<comment type="caution">
    <text evidence="8">The sequence shown here is derived from an EMBL/GenBank/DDBJ whole genome shotgun (WGS) entry which is preliminary data.</text>
</comment>
<proteinExistence type="inferred from homology"/>
<comment type="similarity">
    <text evidence="7">Belongs to the class I-like SAM-binding methyltransferase superfamily. rRNA adenine N(6)-methyltransferase family.</text>
</comment>
<evidence type="ECO:0000256" key="1">
    <source>
        <dbReference type="ARBA" id="ARBA00004173"/>
    </source>
</evidence>
<evidence type="ECO:0000256" key="3">
    <source>
        <dbReference type="ARBA" id="ARBA00022679"/>
    </source>
</evidence>
<dbReference type="EC" id="2.1.1.-" evidence="7"/>
<dbReference type="OrthoDB" id="16079at2759"/>
<keyword evidence="2 7" id="KW-0489">Methyltransferase</keyword>
<sequence>MSIRPLLKSLPRVAAPELWQTLFKGSKAKGQLRVSVMSEDAAGPGQWTRSMAMRGANKVITVEPHPSFQASLKTLQDASEGRIVQIQHNPFFEPVEDLLLHPKNGVLNDIRPQSWDNVHTDLVLAGSIPHSMQGEKFLQDLIMSSIEREGIFRLGRVEMFFFCYKDTIKKLSAAPGEMQRHRLGLITEAAMDLKTLYKPGISHFYLPYDYQLLHIVPHSKPKLESSLETLDFCLRSLFAQKSKPLDKVIKLLAPGADILLNRLSFDTNIRIKDMTLDQFNEVALKFDQWPLRPDTLHEDMILQERKRK</sequence>
<accession>A0A9P6Q9Q3</accession>
<evidence type="ECO:0000256" key="4">
    <source>
        <dbReference type="ARBA" id="ARBA00022691"/>
    </source>
</evidence>
<dbReference type="GO" id="GO:0000179">
    <property type="term" value="F:rRNA (adenine-N6,N6-)-dimethyltransferase activity"/>
    <property type="evidence" value="ECO:0007669"/>
    <property type="project" value="TreeGrafter"/>
</dbReference>
<organism evidence="8 9">
    <name type="scientific">Actinomortierella ambigua</name>
    <dbReference type="NCBI Taxonomy" id="1343610"/>
    <lineage>
        <taxon>Eukaryota</taxon>
        <taxon>Fungi</taxon>
        <taxon>Fungi incertae sedis</taxon>
        <taxon>Mucoromycota</taxon>
        <taxon>Mortierellomycotina</taxon>
        <taxon>Mortierellomycetes</taxon>
        <taxon>Mortierellales</taxon>
        <taxon>Mortierellaceae</taxon>
        <taxon>Actinomortierella</taxon>
    </lineage>
</organism>
<dbReference type="GO" id="GO:0034246">
    <property type="term" value="F:mitochondrial transcription factor activity"/>
    <property type="evidence" value="ECO:0007669"/>
    <property type="project" value="TreeGrafter"/>
</dbReference>
<dbReference type="Pfam" id="PF00398">
    <property type="entry name" value="RrnaAD"/>
    <property type="match status" value="1"/>
</dbReference>
<evidence type="ECO:0000313" key="9">
    <source>
        <dbReference type="Proteomes" id="UP000807716"/>
    </source>
</evidence>
<name>A0A9P6Q9Q3_9FUNG</name>
<comment type="function">
    <text evidence="6">Mitochondrial transcription factor that confers selective promoter recognition on the core subunit of the yeast mitochondrial RNA polymerase. Interacts with DNA in a non-specific manner.</text>
</comment>
<reference evidence="8" key="1">
    <citation type="journal article" date="2020" name="Fungal Divers.">
        <title>Resolving the Mortierellaceae phylogeny through synthesis of multi-gene phylogenetics and phylogenomics.</title>
        <authorList>
            <person name="Vandepol N."/>
            <person name="Liber J."/>
            <person name="Desiro A."/>
            <person name="Na H."/>
            <person name="Kennedy M."/>
            <person name="Barry K."/>
            <person name="Grigoriev I.V."/>
            <person name="Miller A.N."/>
            <person name="O'Donnell K."/>
            <person name="Stajich J.E."/>
            <person name="Bonito G."/>
        </authorList>
    </citation>
    <scope>NUCLEOTIDE SEQUENCE</scope>
    <source>
        <strain evidence="8">BC1065</strain>
    </source>
</reference>
<keyword evidence="3 7" id="KW-0808">Transferase</keyword>
<evidence type="ECO:0000256" key="6">
    <source>
        <dbReference type="ARBA" id="ARBA00024915"/>
    </source>
</evidence>
<evidence type="ECO:0000256" key="5">
    <source>
        <dbReference type="ARBA" id="ARBA00022884"/>
    </source>
</evidence>